<evidence type="ECO:0000256" key="1">
    <source>
        <dbReference type="ARBA" id="ARBA00004141"/>
    </source>
</evidence>
<dbReference type="EMBL" id="QQXK01000015">
    <property type="protein sequence ID" value="RII42134.1"/>
    <property type="molecule type" value="Genomic_DNA"/>
</dbReference>
<organism evidence="8 9">
    <name type="scientific">Galactobacter valiniphilus</name>
    <dbReference type="NCBI Taxonomy" id="2676122"/>
    <lineage>
        <taxon>Bacteria</taxon>
        <taxon>Bacillati</taxon>
        <taxon>Actinomycetota</taxon>
        <taxon>Actinomycetes</taxon>
        <taxon>Micrococcales</taxon>
        <taxon>Micrococcaceae</taxon>
        <taxon>Galactobacter</taxon>
    </lineage>
</organism>
<feature type="transmembrane region" description="Helical" evidence="6">
    <location>
        <begin position="277"/>
        <end position="295"/>
    </location>
</feature>
<accession>A0A399JA88</accession>
<reference evidence="8 9" key="1">
    <citation type="submission" date="2018-07" db="EMBL/GenBank/DDBJ databases">
        <title>Arthrobacter sp. nov., isolated from raw cow's milk with high bacterial count.</title>
        <authorList>
            <person name="Hahne J."/>
            <person name="Isele D."/>
            <person name="Lipski A."/>
        </authorList>
    </citation>
    <scope>NUCLEOTIDE SEQUENCE [LARGE SCALE GENOMIC DNA]</scope>
    <source>
        <strain evidence="8 9">JZ R-35</strain>
    </source>
</reference>
<comment type="caution">
    <text evidence="8">The sequence shown here is derived from an EMBL/GenBank/DDBJ whole genome shotgun (WGS) entry which is preliminary data.</text>
</comment>
<keyword evidence="3 6" id="KW-1133">Transmembrane helix</keyword>
<dbReference type="InterPro" id="IPR051784">
    <property type="entry name" value="Nod_factor_ABC_transporter"/>
</dbReference>
<dbReference type="Pfam" id="PF01061">
    <property type="entry name" value="ABC2_membrane"/>
    <property type="match status" value="1"/>
</dbReference>
<evidence type="ECO:0000256" key="3">
    <source>
        <dbReference type="ARBA" id="ARBA00022989"/>
    </source>
</evidence>
<evidence type="ECO:0000256" key="2">
    <source>
        <dbReference type="ARBA" id="ARBA00022692"/>
    </source>
</evidence>
<feature type="transmembrane region" description="Helical" evidence="6">
    <location>
        <begin position="80"/>
        <end position="97"/>
    </location>
</feature>
<dbReference type="PANTHER" id="PTHR43229">
    <property type="entry name" value="NODULATION PROTEIN J"/>
    <property type="match status" value="1"/>
</dbReference>
<dbReference type="AlphaFoldDB" id="A0A399JA88"/>
<comment type="subcellular location">
    <subcellularLocation>
        <location evidence="1">Membrane</location>
        <topology evidence="1">Multi-pass membrane protein</topology>
    </subcellularLocation>
</comment>
<evidence type="ECO:0000313" key="8">
    <source>
        <dbReference type="EMBL" id="RII42134.1"/>
    </source>
</evidence>
<proteinExistence type="predicted"/>
<keyword evidence="2 6" id="KW-0812">Transmembrane</keyword>
<evidence type="ECO:0000313" key="9">
    <source>
        <dbReference type="Proteomes" id="UP000265419"/>
    </source>
</evidence>
<protein>
    <submittedName>
        <fullName evidence="8">ABC transporter permease</fullName>
    </submittedName>
</protein>
<feature type="compositionally biased region" description="Low complexity" evidence="5">
    <location>
        <begin position="11"/>
        <end position="20"/>
    </location>
</feature>
<evidence type="ECO:0000256" key="4">
    <source>
        <dbReference type="ARBA" id="ARBA00023136"/>
    </source>
</evidence>
<feature type="region of interest" description="Disordered" evidence="5">
    <location>
        <begin position="1"/>
        <end position="48"/>
    </location>
</feature>
<evidence type="ECO:0000256" key="5">
    <source>
        <dbReference type="SAM" id="MobiDB-lite"/>
    </source>
</evidence>
<dbReference type="PANTHER" id="PTHR43229:SF2">
    <property type="entry name" value="NODULATION PROTEIN J"/>
    <property type="match status" value="1"/>
</dbReference>
<feature type="transmembrane region" description="Helical" evidence="6">
    <location>
        <begin position="160"/>
        <end position="182"/>
    </location>
</feature>
<sequence>MGGRRDPPRQPAARAPLPRGRLPRPRERGLARSAGRKPPVSATAPLAPAQAAARPAPVLVRCLRQALYETRSILGNGEQLIVSIALPLMAMIGLTWLDLLDGFASSRINAAAPGVLALCVVSVAFTGQGIQTGFDRQYGVLRSLATTPLGRGGLIAGKGLAVLVVVCVQVLVIGLVAALLGWTPVASGWPAAALMLLLGSIAFTSLGLLIAGTLRPQATLAVTNLVWVLLAAVGGLLLPLSKLPGLLGTAATLLPSSALGEGMRAALIHGRIDPTSLLVLAVWSVLGTAAAVRWFRWE</sequence>
<evidence type="ECO:0000256" key="6">
    <source>
        <dbReference type="SAM" id="Phobius"/>
    </source>
</evidence>
<feature type="domain" description="ABC-2 type transporter transmembrane" evidence="7">
    <location>
        <begin position="71"/>
        <end position="267"/>
    </location>
</feature>
<dbReference type="Proteomes" id="UP000265419">
    <property type="component" value="Unassembled WGS sequence"/>
</dbReference>
<keyword evidence="9" id="KW-1185">Reference proteome</keyword>
<keyword evidence="4 6" id="KW-0472">Membrane</keyword>
<feature type="transmembrane region" description="Helical" evidence="6">
    <location>
        <begin position="218"/>
        <end position="238"/>
    </location>
</feature>
<feature type="transmembrane region" description="Helical" evidence="6">
    <location>
        <begin position="109"/>
        <end position="127"/>
    </location>
</feature>
<dbReference type="GO" id="GO:0140359">
    <property type="term" value="F:ABC-type transporter activity"/>
    <property type="evidence" value="ECO:0007669"/>
    <property type="project" value="InterPro"/>
</dbReference>
<dbReference type="GO" id="GO:0016020">
    <property type="term" value="C:membrane"/>
    <property type="evidence" value="ECO:0007669"/>
    <property type="project" value="UniProtKB-SubCell"/>
</dbReference>
<name>A0A399JA88_9MICC</name>
<feature type="transmembrane region" description="Helical" evidence="6">
    <location>
        <begin position="188"/>
        <end position="211"/>
    </location>
</feature>
<evidence type="ECO:0000259" key="7">
    <source>
        <dbReference type="Pfam" id="PF01061"/>
    </source>
</evidence>
<gene>
    <name evidence="8" type="ORF">DWB68_08660</name>
</gene>
<dbReference type="InterPro" id="IPR013525">
    <property type="entry name" value="ABC2_TM"/>
</dbReference>